<accession>A0AAD6TKV9</accession>
<dbReference type="EMBL" id="JARJCM010000001">
    <property type="protein sequence ID" value="KAJ7047833.1"/>
    <property type="molecule type" value="Genomic_DNA"/>
</dbReference>
<comment type="caution">
    <text evidence="2">The sequence shown here is derived from an EMBL/GenBank/DDBJ whole genome shotgun (WGS) entry which is preliminary data.</text>
</comment>
<feature type="compositionally biased region" description="Low complexity" evidence="1">
    <location>
        <begin position="39"/>
        <end position="53"/>
    </location>
</feature>
<feature type="compositionally biased region" description="Basic residues" evidence="1">
    <location>
        <begin position="1"/>
        <end position="17"/>
    </location>
</feature>
<protein>
    <submittedName>
        <fullName evidence="2">Uncharacterized protein</fullName>
    </submittedName>
</protein>
<sequence>MARTKQTARKVSPHTSRHAPFTDASCSPPEARLLVNSSPPRALPRARQPRVPLEVSRSPIVSGLEPSPSVKSDATRSRPSSSSASSPSSASSVKSHRISRPTFVSSRRPSWRCRRLPRLTLSRSSRTPISPPSTPSASPSNPKISLSRVVSAGSARRCITACTVHTRPTYLIIIIVLYAFL</sequence>
<dbReference type="Proteomes" id="UP001218188">
    <property type="component" value="Unassembled WGS sequence"/>
</dbReference>
<evidence type="ECO:0000313" key="2">
    <source>
        <dbReference type="EMBL" id="KAJ7047833.1"/>
    </source>
</evidence>
<organism evidence="2 3">
    <name type="scientific">Mycena alexandri</name>
    <dbReference type="NCBI Taxonomy" id="1745969"/>
    <lineage>
        <taxon>Eukaryota</taxon>
        <taxon>Fungi</taxon>
        <taxon>Dikarya</taxon>
        <taxon>Basidiomycota</taxon>
        <taxon>Agaricomycotina</taxon>
        <taxon>Agaricomycetes</taxon>
        <taxon>Agaricomycetidae</taxon>
        <taxon>Agaricales</taxon>
        <taxon>Marasmiineae</taxon>
        <taxon>Mycenaceae</taxon>
        <taxon>Mycena</taxon>
    </lineage>
</organism>
<name>A0AAD6TKV9_9AGAR</name>
<feature type="region of interest" description="Disordered" evidence="1">
    <location>
        <begin position="122"/>
        <end position="144"/>
    </location>
</feature>
<dbReference type="AlphaFoldDB" id="A0AAD6TKV9"/>
<evidence type="ECO:0000256" key="1">
    <source>
        <dbReference type="SAM" id="MobiDB-lite"/>
    </source>
</evidence>
<keyword evidence="3" id="KW-1185">Reference proteome</keyword>
<proteinExistence type="predicted"/>
<evidence type="ECO:0000313" key="3">
    <source>
        <dbReference type="Proteomes" id="UP001218188"/>
    </source>
</evidence>
<gene>
    <name evidence="2" type="ORF">C8F04DRAFT_23670</name>
</gene>
<feature type="region of interest" description="Disordered" evidence="1">
    <location>
        <begin position="1"/>
        <end position="110"/>
    </location>
</feature>
<feature type="compositionally biased region" description="Low complexity" evidence="1">
    <location>
        <begin position="77"/>
        <end position="92"/>
    </location>
</feature>
<reference evidence="2" key="1">
    <citation type="submission" date="2023-03" db="EMBL/GenBank/DDBJ databases">
        <title>Massive genome expansion in bonnet fungi (Mycena s.s.) driven by repeated elements and novel gene families across ecological guilds.</title>
        <authorList>
            <consortium name="Lawrence Berkeley National Laboratory"/>
            <person name="Harder C.B."/>
            <person name="Miyauchi S."/>
            <person name="Viragh M."/>
            <person name="Kuo A."/>
            <person name="Thoen E."/>
            <person name="Andreopoulos B."/>
            <person name="Lu D."/>
            <person name="Skrede I."/>
            <person name="Drula E."/>
            <person name="Henrissat B."/>
            <person name="Morin E."/>
            <person name="Kohler A."/>
            <person name="Barry K."/>
            <person name="LaButti K."/>
            <person name="Morin E."/>
            <person name="Salamov A."/>
            <person name="Lipzen A."/>
            <person name="Mereny Z."/>
            <person name="Hegedus B."/>
            <person name="Baldrian P."/>
            <person name="Stursova M."/>
            <person name="Weitz H."/>
            <person name="Taylor A."/>
            <person name="Grigoriev I.V."/>
            <person name="Nagy L.G."/>
            <person name="Martin F."/>
            <person name="Kauserud H."/>
        </authorList>
    </citation>
    <scope>NUCLEOTIDE SEQUENCE</scope>
    <source>
        <strain evidence="2">CBHHK200</strain>
    </source>
</reference>